<sequence length="64" mass="7175">MNAFQIRKPHENHDLARVLIEFEIPTTPPGHQTNCGSGTRVVLLFSTFAIEVDTNGMQMLKANH</sequence>
<dbReference type="AlphaFoldDB" id="A0A2V3UB29"/>
<dbReference type="Proteomes" id="UP000248021">
    <property type="component" value="Unassembled WGS sequence"/>
</dbReference>
<reference evidence="1 2" key="1">
    <citation type="submission" date="2018-05" db="EMBL/GenBank/DDBJ databases">
        <title>Genomic Encyclopedia of Type Strains, Phase IV (KMG-IV): sequencing the most valuable type-strain genomes for metagenomic binning, comparative biology and taxonomic classification.</title>
        <authorList>
            <person name="Goeker M."/>
        </authorList>
    </citation>
    <scope>NUCLEOTIDE SEQUENCE [LARGE SCALE GENOMIC DNA]</scope>
    <source>
        <strain evidence="1 2">DSM 6462</strain>
    </source>
</reference>
<keyword evidence="2" id="KW-1185">Reference proteome</keyword>
<proteinExistence type="predicted"/>
<evidence type="ECO:0000313" key="1">
    <source>
        <dbReference type="EMBL" id="PXW61724.1"/>
    </source>
</evidence>
<name>A0A2V3UB29_9HYPH</name>
<evidence type="ECO:0000313" key="2">
    <source>
        <dbReference type="Proteomes" id="UP000248021"/>
    </source>
</evidence>
<dbReference type="EMBL" id="QJJK01000003">
    <property type="protein sequence ID" value="PXW61724.1"/>
    <property type="molecule type" value="Genomic_DNA"/>
</dbReference>
<gene>
    <name evidence="1" type="ORF">C7450_103242</name>
</gene>
<protein>
    <submittedName>
        <fullName evidence="1">Uncharacterized protein</fullName>
    </submittedName>
</protein>
<accession>A0A2V3UB29</accession>
<organism evidence="1 2">
    <name type="scientific">Chelatococcus asaccharovorans</name>
    <dbReference type="NCBI Taxonomy" id="28210"/>
    <lineage>
        <taxon>Bacteria</taxon>
        <taxon>Pseudomonadati</taxon>
        <taxon>Pseudomonadota</taxon>
        <taxon>Alphaproteobacteria</taxon>
        <taxon>Hyphomicrobiales</taxon>
        <taxon>Chelatococcaceae</taxon>
        <taxon>Chelatococcus</taxon>
    </lineage>
</organism>
<comment type="caution">
    <text evidence="1">The sequence shown here is derived from an EMBL/GenBank/DDBJ whole genome shotgun (WGS) entry which is preliminary data.</text>
</comment>